<sequence length="100" mass="11605">MDEDLLAEDLQALMKASQLATAAAHKLLESKKEEVKKKNVLVASKKERERTERLIRTLESAEDEKMNYSMPFVDNMLPILIRVSQNMKNDWLNVISFLRN</sequence>
<accession>A0AA39UC82</accession>
<dbReference type="AlphaFoldDB" id="A0AA39UC82"/>
<dbReference type="Proteomes" id="UP001175227">
    <property type="component" value="Unassembled WGS sequence"/>
</dbReference>
<gene>
    <name evidence="1" type="ORF">IW261DRAFT_1418371</name>
</gene>
<name>A0AA39UC82_9AGAR</name>
<dbReference type="EMBL" id="JAUEPR010000008">
    <property type="protein sequence ID" value="KAK0481258.1"/>
    <property type="molecule type" value="Genomic_DNA"/>
</dbReference>
<evidence type="ECO:0000313" key="2">
    <source>
        <dbReference type="Proteomes" id="UP001175227"/>
    </source>
</evidence>
<keyword evidence="2" id="KW-1185">Reference proteome</keyword>
<evidence type="ECO:0000313" key="1">
    <source>
        <dbReference type="EMBL" id="KAK0481258.1"/>
    </source>
</evidence>
<organism evidence="1 2">
    <name type="scientific">Armillaria novae-zelandiae</name>
    <dbReference type="NCBI Taxonomy" id="153914"/>
    <lineage>
        <taxon>Eukaryota</taxon>
        <taxon>Fungi</taxon>
        <taxon>Dikarya</taxon>
        <taxon>Basidiomycota</taxon>
        <taxon>Agaricomycotina</taxon>
        <taxon>Agaricomycetes</taxon>
        <taxon>Agaricomycetidae</taxon>
        <taxon>Agaricales</taxon>
        <taxon>Marasmiineae</taxon>
        <taxon>Physalacriaceae</taxon>
        <taxon>Armillaria</taxon>
    </lineage>
</organism>
<reference evidence="1" key="1">
    <citation type="submission" date="2023-06" db="EMBL/GenBank/DDBJ databases">
        <authorList>
            <consortium name="Lawrence Berkeley National Laboratory"/>
            <person name="Ahrendt S."/>
            <person name="Sahu N."/>
            <person name="Indic B."/>
            <person name="Wong-Bajracharya J."/>
            <person name="Merenyi Z."/>
            <person name="Ke H.-M."/>
            <person name="Monk M."/>
            <person name="Kocsube S."/>
            <person name="Drula E."/>
            <person name="Lipzen A."/>
            <person name="Balint B."/>
            <person name="Henrissat B."/>
            <person name="Andreopoulos B."/>
            <person name="Martin F.M."/>
            <person name="Harder C.B."/>
            <person name="Rigling D."/>
            <person name="Ford K.L."/>
            <person name="Foster G.D."/>
            <person name="Pangilinan J."/>
            <person name="Papanicolaou A."/>
            <person name="Barry K."/>
            <person name="LaButti K."/>
            <person name="Viragh M."/>
            <person name="Koriabine M."/>
            <person name="Yan M."/>
            <person name="Riley R."/>
            <person name="Champramary S."/>
            <person name="Plett K.L."/>
            <person name="Tsai I.J."/>
            <person name="Slot J."/>
            <person name="Sipos G."/>
            <person name="Plett J."/>
            <person name="Nagy L.G."/>
            <person name="Grigoriev I.V."/>
        </authorList>
    </citation>
    <scope>NUCLEOTIDE SEQUENCE</scope>
    <source>
        <strain evidence="1">ICMP 16352</strain>
    </source>
</reference>
<comment type="caution">
    <text evidence="1">The sequence shown here is derived from an EMBL/GenBank/DDBJ whole genome shotgun (WGS) entry which is preliminary data.</text>
</comment>
<protein>
    <submittedName>
        <fullName evidence="1">Uncharacterized protein</fullName>
    </submittedName>
</protein>
<proteinExistence type="predicted"/>